<dbReference type="CDD" id="cd00077">
    <property type="entry name" value="HDc"/>
    <property type="match status" value="1"/>
</dbReference>
<evidence type="ECO:0000259" key="1">
    <source>
        <dbReference type="Pfam" id="PF01966"/>
    </source>
</evidence>
<dbReference type="InterPro" id="IPR006675">
    <property type="entry name" value="HDIG_dom"/>
</dbReference>
<evidence type="ECO:0000313" key="2">
    <source>
        <dbReference type="EMBL" id="MFB6393532.1"/>
    </source>
</evidence>
<protein>
    <submittedName>
        <fullName evidence="2">HD domain-containing protein</fullName>
    </submittedName>
</protein>
<dbReference type="Gene3D" id="1.10.3210.10">
    <property type="entry name" value="Hypothetical protein af1432"/>
    <property type="match status" value="1"/>
</dbReference>
<dbReference type="Pfam" id="PF01966">
    <property type="entry name" value="HD"/>
    <property type="match status" value="1"/>
</dbReference>
<accession>A0ABV5CNF5</accession>
<dbReference type="SUPFAM" id="SSF109604">
    <property type="entry name" value="HD-domain/PDEase-like"/>
    <property type="match status" value="1"/>
</dbReference>
<dbReference type="InterPro" id="IPR003607">
    <property type="entry name" value="HD/PDEase_dom"/>
</dbReference>
<gene>
    <name evidence="2" type="ORF">AAFH96_10495</name>
</gene>
<evidence type="ECO:0000313" key="3">
    <source>
        <dbReference type="Proteomes" id="UP001582793"/>
    </source>
</evidence>
<sequence>MSRLQDVAAQVAEQHLAVAMPNRWRHVQAVARKAADLGSLAARDADLLVAAAWLHDIGYAPTITDTGFHALDGARWLRASGYNLRLAALVAHHSCAQYEADERGLGGILKTEFPYELSPTADALWYADMTTGPDGQDLTVKDRLAEIRNRYGPDDLVTRFWERAEPALVDSIQRTEERIANQPM</sequence>
<dbReference type="InterPro" id="IPR006674">
    <property type="entry name" value="HD_domain"/>
</dbReference>
<dbReference type="NCBIfam" id="TIGR00277">
    <property type="entry name" value="HDIG"/>
    <property type="match status" value="1"/>
</dbReference>
<dbReference type="EMBL" id="JBCGDC010000023">
    <property type="protein sequence ID" value="MFB6393532.1"/>
    <property type="molecule type" value="Genomic_DNA"/>
</dbReference>
<feature type="domain" description="HD" evidence="1">
    <location>
        <begin position="23"/>
        <end position="97"/>
    </location>
</feature>
<reference evidence="2 3" key="1">
    <citation type="submission" date="2024-04" db="EMBL/GenBank/DDBJ databases">
        <title>Polymorphospora sp. isolated from Baiyangdian Lake in Xiong'an New Area.</title>
        <authorList>
            <person name="Zhang X."/>
            <person name="Liu J."/>
        </authorList>
    </citation>
    <scope>NUCLEOTIDE SEQUENCE [LARGE SCALE GENOMIC DNA]</scope>
    <source>
        <strain evidence="2 3">2-325</strain>
    </source>
</reference>
<organism evidence="2 3">
    <name type="scientific">Polymorphospora lycopeni</name>
    <dbReference type="NCBI Taxonomy" id="3140240"/>
    <lineage>
        <taxon>Bacteria</taxon>
        <taxon>Bacillati</taxon>
        <taxon>Actinomycetota</taxon>
        <taxon>Actinomycetes</taxon>
        <taxon>Micromonosporales</taxon>
        <taxon>Micromonosporaceae</taxon>
        <taxon>Polymorphospora</taxon>
    </lineage>
</organism>
<name>A0ABV5CNF5_9ACTN</name>
<comment type="caution">
    <text evidence="2">The sequence shown here is derived from an EMBL/GenBank/DDBJ whole genome shotgun (WGS) entry which is preliminary data.</text>
</comment>
<proteinExistence type="predicted"/>
<keyword evidence="3" id="KW-1185">Reference proteome</keyword>
<dbReference type="RefSeq" id="WP_375733961.1">
    <property type="nucleotide sequence ID" value="NZ_JBCGDC010000023.1"/>
</dbReference>
<dbReference type="Proteomes" id="UP001582793">
    <property type="component" value="Unassembled WGS sequence"/>
</dbReference>